<dbReference type="SMART" id="SM00897">
    <property type="entry name" value="FIST"/>
    <property type="match status" value="1"/>
</dbReference>
<dbReference type="PANTHER" id="PTHR40252">
    <property type="entry name" value="BLR0328 PROTEIN"/>
    <property type="match status" value="1"/>
</dbReference>
<evidence type="ECO:0000313" key="3">
    <source>
        <dbReference type="EMBL" id="OIQ93715.1"/>
    </source>
</evidence>
<evidence type="ECO:0000259" key="2">
    <source>
        <dbReference type="SMART" id="SM01204"/>
    </source>
</evidence>
<proteinExistence type="predicted"/>
<dbReference type="NCBIfam" id="NF041558">
    <property type="entry name" value="NosP"/>
    <property type="match status" value="1"/>
</dbReference>
<comment type="caution">
    <text evidence="3">The sequence shown here is derived from an EMBL/GenBank/DDBJ whole genome shotgun (WGS) entry which is preliminary data.</text>
</comment>
<feature type="domain" description="FIST C-domain" evidence="2">
    <location>
        <begin position="234"/>
        <end position="364"/>
    </location>
</feature>
<dbReference type="Pfam" id="PF10442">
    <property type="entry name" value="FIST_C"/>
    <property type="match status" value="1"/>
</dbReference>
<name>A0A1J5RW80_9ZZZZ</name>
<dbReference type="Pfam" id="PF08495">
    <property type="entry name" value="FIST"/>
    <property type="match status" value="1"/>
</dbReference>
<feature type="domain" description="FIST" evidence="1">
    <location>
        <begin position="32"/>
        <end position="233"/>
    </location>
</feature>
<accession>A0A1J5RW80</accession>
<dbReference type="SMART" id="SM01204">
    <property type="entry name" value="FIST_C"/>
    <property type="match status" value="1"/>
</dbReference>
<sequence length="380" mass="40304">MPQDQKIRRAATSLADPAAAAAALARDLGQEQAALALLFCAPERVSPALARHLADAFGPTLVAGCSTAGEITPAGYGQGTIAGVSFAAPDFLAAARRIPDIRAFGVADGAALVQACLRELEARAPGRGPETMFALLLIDGLDACEEAVVSALHRELGPIPLFGGSAGDDLRFTRTTILWEGAFHPHSAILMLISTDHPFQVFKTEHFAVGEGKMVVTEADPARRVVSEINAEPAAQEYARLVGLPPGSLDPMKFASHPVVVRVAGVPYVRSIQKVNADDSLTFFCAIDEGIVLTNAAALDLAQDLERQFAELRRELGPPELVIGCDCILRGLEIRQKGLEGRISALMAANNVIGFHTYGEQYHAMHVNQTFTGVAIGRKA</sequence>
<organism evidence="3">
    <name type="scientific">mine drainage metagenome</name>
    <dbReference type="NCBI Taxonomy" id="410659"/>
    <lineage>
        <taxon>unclassified sequences</taxon>
        <taxon>metagenomes</taxon>
        <taxon>ecological metagenomes</taxon>
    </lineage>
</organism>
<dbReference type="InterPro" id="IPR019494">
    <property type="entry name" value="FIST_C"/>
</dbReference>
<dbReference type="AlphaFoldDB" id="A0A1J5RW80"/>
<dbReference type="InterPro" id="IPR013702">
    <property type="entry name" value="FIST_domain_N"/>
</dbReference>
<dbReference type="EMBL" id="MLJW01000201">
    <property type="protein sequence ID" value="OIQ93715.1"/>
    <property type="molecule type" value="Genomic_DNA"/>
</dbReference>
<evidence type="ECO:0000259" key="1">
    <source>
        <dbReference type="SMART" id="SM00897"/>
    </source>
</evidence>
<dbReference type="PANTHER" id="PTHR40252:SF2">
    <property type="entry name" value="BLR0328 PROTEIN"/>
    <property type="match status" value="1"/>
</dbReference>
<protein>
    <submittedName>
        <fullName evidence="3">FIST N domain protein</fullName>
    </submittedName>
</protein>
<gene>
    <name evidence="3" type="ORF">GALL_243060</name>
</gene>
<reference evidence="3" key="1">
    <citation type="submission" date="2016-10" db="EMBL/GenBank/DDBJ databases">
        <title>Sequence of Gallionella enrichment culture.</title>
        <authorList>
            <person name="Poehlein A."/>
            <person name="Muehling M."/>
            <person name="Daniel R."/>
        </authorList>
    </citation>
    <scope>NUCLEOTIDE SEQUENCE</scope>
</reference>